<feature type="coiled-coil region" evidence="1">
    <location>
        <begin position="256"/>
        <end position="290"/>
    </location>
</feature>
<dbReference type="InterPro" id="IPR043128">
    <property type="entry name" value="Rev_trsase/Diguanyl_cyclase"/>
</dbReference>
<dbReference type="NCBIfam" id="TIGR00254">
    <property type="entry name" value="GGDEF"/>
    <property type="match status" value="1"/>
</dbReference>
<dbReference type="PROSITE" id="PS50885">
    <property type="entry name" value="HAMP"/>
    <property type="match status" value="1"/>
</dbReference>
<evidence type="ECO:0000259" key="2">
    <source>
        <dbReference type="PROSITE" id="PS50885"/>
    </source>
</evidence>
<keyword evidence="1" id="KW-0175">Coiled coil</keyword>
<feature type="domain" description="HAMP" evidence="2">
    <location>
        <begin position="215"/>
        <end position="268"/>
    </location>
</feature>
<protein>
    <submittedName>
        <fullName evidence="4">Diguanylate cyclase</fullName>
    </submittedName>
</protein>
<dbReference type="SUPFAM" id="SSF55073">
    <property type="entry name" value="Nucleotide cyclase"/>
    <property type="match status" value="1"/>
</dbReference>
<accession>A0ABX1LWB8</accession>
<reference evidence="4 5" key="1">
    <citation type="submission" date="2020-03" db="EMBL/GenBank/DDBJ databases">
        <title>Draft Genome Sequence of 2-Methylisoborneol Producing Pseudanabaena yagii Strain GIHE-NHR1 Isolated from North Han River in South Korea.</title>
        <authorList>
            <person name="Jeong J."/>
        </authorList>
    </citation>
    <scope>NUCLEOTIDE SEQUENCE [LARGE SCALE GENOMIC DNA]</scope>
    <source>
        <strain evidence="4 5">GIHE-NHR1</strain>
    </source>
</reference>
<dbReference type="InterPro" id="IPR029787">
    <property type="entry name" value="Nucleotide_cyclase"/>
</dbReference>
<dbReference type="EMBL" id="JAAVJL010000003">
    <property type="protein sequence ID" value="NMF60454.1"/>
    <property type="molecule type" value="Genomic_DNA"/>
</dbReference>
<gene>
    <name evidence="4" type="ORF">HC246_21070</name>
</gene>
<evidence type="ECO:0000256" key="1">
    <source>
        <dbReference type="SAM" id="Coils"/>
    </source>
</evidence>
<keyword evidence="5" id="KW-1185">Reference proteome</keyword>
<feature type="domain" description="GGDEF" evidence="3">
    <location>
        <begin position="318"/>
        <end position="456"/>
    </location>
</feature>
<dbReference type="PANTHER" id="PTHR45138:SF9">
    <property type="entry name" value="DIGUANYLATE CYCLASE DGCM-RELATED"/>
    <property type="match status" value="1"/>
</dbReference>
<name>A0ABX1LWB8_9CYAN</name>
<comment type="caution">
    <text evidence="4">The sequence shown here is derived from an EMBL/GenBank/DDBJ whole genome shotgun (WGS) entry which is preliminary data.</text>
</comment>
<dbReference type="PANTHER" id="PTHR45138">
    <property type="entry name" value="REGULATORY COMPONENTS OF SENSORY TRANSDUCTION SYSTEM"/>
    <property type="match status" value="1"/>
</dbReference>
<dbReference type="RefSeq" id="WP_169365408.1">
    <property type="nucleotide sequence ID" value="NZ_JAAVJL010000003.1"/>
</dbReference>
<organism evidence="4 5">
    <name type="scientific">Pseudanabaena yagii GIHE-NHR1</name>
    <dbReference type="NCBI Taxonomy" id="2722753"/>
    <lineage>
        <taxon>Bacteria</taxon>
        <taxon>Bacillati</taxon>
        <taxon>Cyanobacteriota</taxon>
        <taxon>Cyanophyceae</taxon>
        <taxon>Pseudanabaenales</taxon>
        <taxon>Pseudanabaenaceae</taxon>
        <taxon>Pseudanabaena</taxon>
        <taxon>Pseudanabaena yagii</taxon>
    </lineage>
</organism>
<sequence length="465" mass="51552">MAGLIGICCKSGLGDGLKEIKPPSSSLETILGNLPPQWTSLPTSEAINFPKGIQAGFVQTPEGLLLLTERPQISDREQLRLLIGQWLTPSRLKSFGERSLLRLRLLSIKDPEVPEELKSPQLGNLRSIKDYTPKPDLQPKLDGTAGKNIFPSEETKFQAGYILLRDIKGEPIAVLQSISPKPFATQGEEGVKILLLFVWLTVLVFGITSNLLLDRWVLSRISHLSKQLKEVKADFSHSTEVSLAGNDELSELASDINLMLQEQERYQESLRLAKAEIEAANQELERLACTDGLTKVMNRRFFQMHLDKIWQAALQSSQPLSLLLCDVDFFKLYNDTYGHLAGDLCLQKVAKAMADVVEREPNAIIARYGGEEFAAVLFNMPVSKAVDIAEQIRISVFNLNLPHASSKASDLVTLSIGVCSLIPQEHLSDRDLIAQADEYLYQAKSEGRNRVATNLANINKLPALS</sequence>
<dbReference type="Gene3D" id="6.10.340.10">
    <property type="match status" value="1"/>
</dbReference>
<evidence type="ECO:0000313" key="5">
    <source>
        <dbReference type="Proteomes" id="UP000738376"/>
    </source>
</evidence>
<dbReference type="Pfam" id="PF00990">
    <property type="entry name" value="GGDEF"/>
    <property type="match status" value="1"/>
</dbReference>
<dbReference type="Proteomes" id="UP000738376">
    <property type="component" value="Unassembled WGS sequence"/>
</dbReference>
<dbReference type="CDD" id="cd01949">
    <property type="entry name" value="GGDEF"/>
    <property type="match status" value="1"/>
</dbReference>
<dbReference type="Gene3D" id="3.30.70.270">
    <property type="match status" value="1"/>
</dbReference>
<dbReference type="SMART" id="SM00267">
    <property type="entry name" value="GGDEF"/>
    <property type="match status" value="1"/>
</dbReference>
<dbReference type="PROSITE" id="PS50887">
    <property type="entry name" value="GGDEF"/>
    <property type="match status" value="1"/>
</dbReference>
<dbReference type="InterPro" id="IPR000160">
    <property type="entry name" value="GGDEF_dom"/>
</dbReference>
<proteinExistence type="predicted"/>
<evidence type="ECO:0000259" key="3">
    <source>
        <dbReference type="PROSITE" id="PS50887"/>
    </source>
</evidence>
<dbReference type="InterPro" id="IPR003660">
    <property type="entry name" value="HAMP_dom"/>
</dbReference>
<evidence type="ECO:0000313" key="4">
    <source>
        <dbReference type="EMBL" id="NMF60454.1"/>
    </source>
</evidence>
<dbReference type="InterPro" id="IPR050469">
    <property type="entry name" value="Diguanylate_Cyclase"/>
</dbReference>